<protein>
    <recommendedName>
        <fullName evidence="1">Lipocalin-like domain-containing protein</fullName>
    </recommendedName>
</protein>
<reference evidence="2 3" key="1">
    <citation type="journal article" date="2011" name="J. Bacteriol.">
        <title>Complete genome sequence of Yersinia enterocolitica subsp. palearctica serogroup O:3.</title>
        <authorList>
            <person name="Batzilla J."/>
            <person name="Hoper D."/>
            <person name="Antonenka U."/>
            <person name="Heesemann J."/>
            <person name="Rakin A."/>
        </authorList>
    </citation>
    <scope>NUCLEOTIDE SEQUENCE [LARGE SCALE GENOMIC DNA]</scope>
    <source>
        <strain evidence="3">DSM 13030 / CIP 106945 / Y11</strain>
    </source>
</reference>
<feature type="domain" description="Lipocalin-like" evidence="1">
    <location>
        <begin position="7"/>
        <end position="143"/>
    </location>
</feature>
<evidence type="ECO:0000313" key="3">
    <source>
        <dbReference type="Proteomes" id="UP000008084"/>
    </source>
</evidence>
<evidence type="ECO:0000313" key="2">
    <source>
        <dbReference type="EMBL" id="CBY28537.1"/>
    </source>
</evidence>
<dbReference type="HOGENOM" id="CLU_109259_2_0_6"/>
<dbReference type="KEGG" id="yey:Y11_39931"/>
<name>A0A0H3NVD9_YERE1</name>
<proteinExistence type="predicted"/>
<organism evidence="2 3">
    <name type="scientific">Yersinia enterocolitica subsp. palearctica serotype O:3 (strain DSM 13030 / CIP 106945 / Y11)</name>
    <dbReference type="NCBI Taxonomy" id="930944"/>
    <lineage>
        <taxon>Bacteria</taxon>
        <taxon>Pseudomonadati</taxon>
        <taxon>Pseudomonadota</taxon>
        <taxon>Gammaproteobacteria</taxon>
        <taxon>Enterobacterales</taxon>
        <taxon>Yersiniaceae</taxon>
        <taxon>Yersinia</taxon>
    </lineage>
</organism>
<gene>
    <name evidence="2" type="ordered locus">Y11_39931</name>
</gene>
<dbReference type="Pfam" id="PF13924">
    <property type="entry name" value="Lipocalin_5"/>
    <property type="match status" value="1"/>
</dbReference>
<sequence>MVSTQFIGSWSLVSQHFVLPDNSIHYPMGQAMSGRINYEKQGTMAAQLYSSGRIKFASEDWLQGNDTEIKNAFLSALTYFGRYEIDEQLATVTHIVEGSLFPNWVGSQQVRYYQFEEDRLTLRTPPLQMNNSVLVGVLIWQKIHG</sequence>
<dbReference type="AlphaFoldDB" id="A0A0H3NVD9"/>
<dbReference type="EMBL" id="FR729477">
    <property type="protein sequence ID" value="CBY28537.1"/>
    <property type="molecule type" value="Genomic_DNA"/>
</dbReference>
<evidence type="ECO:0000259" key="1">
    <source>
        <dbReference type="Pfam" id="PF13924"/>
    </source>
</evidence>
<dbReference type="PATRIC" id="fig|930944.6.peg.3972"/>
<dbReference type="RefSeq" id="WP_005164132.1">
    <property type="nucleotide sequence ID" value="NC_017564.1"/>
</dbReference>
<dbReference type="Proteomes" id="UP000008084">
    <property type="component" value="Chromosome"/>
</dbReference>
<dbReference type="GeneID" id="31411912"/>
<dbReference type="InterPro" id="IPR024311">
    <property type="entry name" value="Lipocalin-like"/>
</dbReference>
<accession>A0A0H3NVD9</accession>